<protein>
    <submittedName>
        <fullName evidence="2">Uncharacterized protein</fullName>
    </submittedName>
</protein>
<accession>M9LM42</accession>
<evidence type="ECO:0000313" key="3">
    <source>
        <dbReference type="Proteomes" id="UP000029453"/>
    </source>
</evidence>
<evidence type="ECO:0000256" key="1">
    <source>
        <dbReference type="SAM" id="MobiDB-lite"/>
    </source>
</evidence>
<evidence type="ECO:0000313" key="2">
    <source>
        <dbReference type="EMBL" id="GAC41151.1"/>
    </source>
</evidence>
<comment type="caution">
    <text evidence="2">The sequence shown here is derived from an EMBL/GenBank/DDBJ whole genome shotgun (WGS) entry which is preliminary data.</text>
</comment>
<feature type="compositionally biased region" description="Polar residues" evidence="1">
    <location>
        <begin position="1"/>
        <end position="11"/>
    </location>
</feature>
<feature type="compositionally biased region" description="Basic and acidic residues" evidence="1">
    <location>
        <begin position="12"/>
        <end position="21"/>
    </location>
</feature>
<dbReference type="EMBL" id="BALG01000023">
    <property type="protein sequence ID" value="GAC41151.1"/>
    <property type="molecule type" value="Genomic_DNA"/>
</dbReference>
<sequence length="61" mass="6714">MQATMVSSSYCRSRERGEQVKKGKARTNVPNGEEPQCEAGKGQQHPGPEQIDGVICKNIRI</sequence>
<proteinExistence type="predicted"/>
<feature type="region of interest" description="Disordered" evidence="1">
    <location>
        <begin position="1"/>
        <end position="61"/>
    </location>
</feature>
<dbReference type="AlphaFoldDB" id="M9LM42"/>
<organism evidence="2 3">
    <name type="scientific">Paenibacillus popilliae ATCC 14706</name>
    <dbReference type="NCBI Taxonomy" id="1212764"/>
    <lineage>
        <taxon>Bacteria</taxon>
        <taxon>Bacillati</taxon>
        <taxon>Bacillota</taxon>
        <taxon>Bacilli</taxon>
        <taxon>Bacillales</taxon>
        <taxon>Paenibacillaceae</taxon>
        <taxon>Paenibacillus</taxon>
    </lineage>
</organism>
<keyword evidence="3" id="KW-1185">Reference proteome</keyword>
<name>M9LM42_PAEPP</name>
<gene>
    <name evidence="2" type="ORF">PPOP_0492</name>
</gene>
<reference evidence="2 3" key="1">
    <citation type="submission" date="2012-10" db="EMBL/GenBank/DDBJ databases">
        <title>Draft Genome Sequence of Paenibacillus popilliae ATCC 14706T.</title>
        <authorList>
            <person name="Iiyama K."/>
            <person name="Mori K."/>
            <person name="Mon H."/>
            <person name="Chieda Y."/>
            <person name="Lee J.M."/>
            <person name="Kusakabe T."/>
            <person name="Tashiro K."/>
            <person name="Asano S."/>
            <person name="Yasunaga-Aoki C."/>
            <person name="Shimizu S."/>
        </authorList>
    </citation>
    <scope>NUCLEOTIDE SEQUENCE [LARGE SCALE GENOMIC DNA]</scope>
    <source>
        <strain evidence="2 3">ATCC 14706</strain>
    </source>
</reference>
<dbReference type="Proteomes" id="UP000029453">
    <property type="component" value="Unassembled WGS sequence"/>
</dbReference>